<name>A0A916J2W2_9PROT</name>
<comment type="caution">
    <text evidence="2">The sequence shown here is derived from an EMBL/GenBank/DDBJ whole genome shotgun (WGS) entry which is preliminary data.</text>
</comment>
<protein>
    <recommendedName>
        <fullName evidence="1">DUF7931 domain-containing protein</fullName>
    </recommendedName>
</protein>
<dbReference type="Pfam" id="PF25559">
    <property type="entry name" value="DUF7931"/>
    <property type="match status" value="1"/>
</dbReference>
<dbReference type="Proteomes" id="UP000742786">
    <property type="component" value="Unassembled WGS sequence"/>
</dbReference>
<evidence type="ECO:0000259" key="1">
    <source>
        <dbReference type="Pfam" id="PF25559"/>
    </source>
</evidence>
<dbReference type="InterPro" id="IPR057691">
    <property type="entry name" value="DUF7931"/>
</dbReference>
<sequence length="168" mass="19345">MNQRNANANESFETHFLDETGFRTALDTVIAVANREIRIVDDRLERMRLDDAARAESLAQFLAAAPMRRLHIILHDPQYAETRSPRLHALIRRFPNSIEVRESSAEFKHVADCFLLADGIHGAIRFHRNHARGKMLRNAADGIHPWWQRFEELWRSATPCLAPTQIGL</sequence>
<gene>
    <name evidence="2" type="ORF">GTOL_10856</name>
</gene>
<evidence type="ECO:0000313" key="2">
    <source>
        <dbReference type="EMBL" id="CAG4882974.1"/>
    </source>
</evidence>
<evidence type="ECO:0000313" key="3">
    <source>
        <dbReference type="Proteomes" id="UP000742786"/>
    </source>
</evidence>
<dbReference type="RefSeq" id="WP_220634986.1">
    <property type="nucleotide sequence ID" value="NZ_CAJQUM010000001.1"/>
</dbReference>
<feature type="domain" description="DUF7931" evidence="1">
    <location>
        <begin position="22"/>
        <end position="160"/>
    </location>
</feature>
<organism evidence="2 3">
    <name type="scientific">Georgfuchsia toluolica</name>
    <dbReference type="NCBI Taxonomy" id="424218"/>
    <lineage>
        <taxon>Bacteria</taxon>
        <taxon>Pseudomonadati</taxon>
        <taxon>Pseudomonadota</taxon>
        <taxon>Betaproteobacteria</taxon>
        <taxon>Nitrosomonadales</taxon>
        <taxon>Sterolibacteriaceae</taxon>
        <taxon>Georgfuchsia</taxon>
    </lineage>
</organism>
<reference evidence="2" key="1">
    <citation type="submission" date="2021-04" db="EMBL/GenBank/DDBJ databases">
        <authorList>
            <person name="Hornung B."/>
        </authorList>
    </citation>
    <scope>NUCLEOTIDE SEQUENCE</scope>
    <source>
        <strain evidence="2">G5G6</strain>
    </source>
</reference>
<proteinExistence type="predicted"/>
<dbReference type="AlphaFoldDB" id="A0A916J2W2"/>
<keyword evidence="3" id="KW-1185">Reference proteome</keyword>
<dbReference type="EMBL" id="CAJQUM010000001">
    <property type="protein sequence ID" value="CAG4882974.1"/>
    <property type="molecule type" value="Genomic_DNA"/>
</dbReference>
<accession>A0A916J2W2</accession>